<accession>A0AAW0GSV4</accession>
<proteinExistence type="inferred from homology"/>
<evidence type="ECO:0000313" key="9">
    <source>
        <dbReference type="EMBL" id="KAK7692626.1"/>
    </source>
</evidence>
<dbReference type="InterPro" id="IPR038665">
    <property type="entry name" value="Voltage-dep_anion_channel_sf"/>
</dbReference>
<evidence type="ECO:0000256" key="7">
    <source>
        <dbReference type="ARBA" id="ARBA00023136"/>
    </source>
</evidence>
<keyword evidence="5 8" id="KW-0812">Transmembrane</keyword>
<evidence type="ECO:0000256" key="4">
    <source>
        <dbReference type="ARBA" id="ARBA00022475"/>
    </source>
</evidence>
<feature type="transmembrane region" description="Helical" evidence="8">
    <location>
        <begin position="279"/>
        <end position="306"/>
    </location>
</feature>
<dbReference type="EMBL" id="JASBNA010000004">
    <property type="protein sequence ID" value="KAK7692626.1"/>
    <property type="molecule type" value="Genomic_DNA"/>
</dbReference>
<dbReference type="CDD" id="cd09318">
    <property type="entry name" value="TDT_SSU1"/>
    <property type="match status" value="1"/>
</dbReference>
<feature type="transmembrane region" description="Helical" evidence="8">
    <location>
        <begin position="91"/>
        <end position="112"/>
    </location>
</feature>
<evidence type="ECO:0000256" key="5">
    <source>
        <dbReference type="ARBA" id="ARBA00022692"/>
    </source>
</evidence>
<feature type="transmembrane region" description="Helical" evidence="8">
    <location>
        <begin position="160"/>
        <end position="181"/>
    </location>
</feature>
<name>A0AAW0GSV4_9APHY</name>
<keyword evidence="4" id="KW-1003">Cell membrane</keyword>
<feature type="transmembrane region" description="Helical" evidence="8">
    <location>
        <begin position="46"/>
        <end position="70"/>
    </location>
</feature>
<dbReference type="Pfam" id="PF03595">
    <property type="entry name" value="SLAC1"/>
    <property type="match status" value="1"/>
</dbReference>
<dbReference type="GO" id="GO:0005886">
    <property type="term" value="C:plasma membrane"/>
    <property type="evidence" value="ECO:0007669"/>
    <property type="project" value="UniProtKB-SubCell"/>
</dbReference>
<feature type="transmembrane region" description="Helical" evidence="8">
    <location>
        <begin position="318"/>
        <end position="338"/>
    </location>
</feature>
<evidence type="ECO:0000256" key="3">
    <source>
        <dbReference type="ARBA" id="ARBA00022448"/>
    </source>
</evidence>
<comment type="caution">
    <text evidence="9">The sequence shown here is derived from an EMBL/GenBank/DDBJ whole genome shotgun (WGS) entry which is preliminary data.</text>
</comment>
<dbReference type="InterPro" id="IPR004695">
    <property type="entry name" value="SLAC1/Mae1/Ssu1/TehA"/>
</dbReference>
<evidence type="ECO:0000256" key="2">
    <source>
        <dbReference type="ARBA" id="ARBA00008566"/>
    </source>
</evidence>
<feature type="transmembrane region" description="Helical" evidence="8">
    <location>
        <begin position="231"/>
        <end position="252"/>
    </location>
</feature>
<evidence type="ECO:0000313" key="10">
    <source>
        <dbReference type="Proteomes" id="UP001385951"/>
    </source>
</evidence>
<reference evidence="9 10" key="1">
    <citation type="submission" date="2022-09" db="EMBL/GenBank/DDBJ databases">
        <authorList>
            <person name="Palmer J.M."/>
        </authorList>
    </citation>
    <scope>NUCLEOTIDE SEQUENCE [LARGE SCALE GENOMIC DNA]</scope>
    <source>
        <strain evidence="9 10">DSM 7382</strain>
    </source>
</reference>
<keyword evidence="10" id="KW-1185">Reference proteome</keyword>
<organism evidence="9 10">
    <name type="scientific">Cerrena zonata</name>
    <dbReference type="NCBI Taxonomy" id="2478898"/>
    <lineage>
        <taxon>Eukaryota</taxon>
        <taxon>Fungi</taxon>
        <taxon>Dikarya</taxon>
        <taxon>Basidiomycota</taxon>
        <taxon>Agaricomycotina</taxon>
        <taxon>Agaricomycetes</taxon>
        <taxon>Polyporales</taxon>
        <taxon>Cerrenaceae</taxon>
        <taxon>Cerrena</taxon>
    </lineage>
</organism>
<protein>
    <recommendedName>
        <fullName evidence="11">C4-dicarboxylate transporter/malic acid transport protein</fullName>
    </recommendedName>
</protein>
<feature type="transmembrane region" description="Helical" evidence="8">
    <location>
        <begin position="20"/>
        <end position="40"/>
    </location>
</feature>
<keyword evidence="6 8" id="KW-1133">Transmembrane helix</keyword>
<feature type="transmembrane region" description="Helical" evidence="8">
    <location>
        <begin position="193"/>
        <end position="219"/>
    </location>
</feature>
<evidence type="ECO:0000256" key="1">
    <source>
        <dbReference type="ARBA" id="ARBA00004651"/>
    </source>
</evidence>
<comment type="similarity">
    <text evidence="2">Belongs to the tellurite-resistance/dicarboxylate transporter (TDT) family.</text>
</comment>
<keyword evidence="3" id="KW-0813">Transport</keyword>
<dbReference type="PANTHER" id="PTHR31686:SF1">
    <property type="entry name" value="SULFITE EFFLUX PUMP SSU1"/>
    <property type="match status" value="1"/>
</dbReference>
<dbReference type="PANTHER" id="PTHR31686">
    <property type="match status" value="1"/>
</dbReference>
<gene>
    <name evidence="9" type="ORF">QCA50_004259</name>
</gene>
<dbReference type="Gene3D" id="1.50.10.150">
    <property type="entry name" value="Voltage-dependent anion channel"/>
    <property type="match status" value="1"/>
</dbReference>
<sequence length="409" mass="45159">MPSKSKGKTLVHCVRHFAPAWFAAIMGTGAISILFHNFPYASDSEIMSIFTYIFFFLNLALFALFNAITIARYIMFPDIWSIMLRHPVQSLYLGCYPMGATTLINIAVGHIYQKDGIGGRAFVYFLWGFWWTIVALSFLCAFAMVHVMKTKQDHALSRMTAVWLLPVVTLIVASSTGGVLAPALNGFSPRHALLTLVVSTFMVSIGLTLAFMILTMYLLRLIVYGLPPGASVLSVFIPLGPMGQGAYSILLLGQGYKTLFPLQYGKSDILTAAKTGETINIICVCAAIVLWSLASMWLAYALLALAEVLPTNRFPFKLPFWGLIFPNGVYANLTIQFSRTLDSSFFRIWGSIYSVATLCLWTFVFLQSLRYVLDGAIFEAPCLDEVDLAKEARVPIHSSTTPGGEQLAL</sequence>
<keyword evidence="7 8" id="KW-0472">Membrane</keyword>
<dbReference type="GO" id="GO:0000319">
    <property type="term" value="F:sulfite transmembrane transporter activity"/>
    <property type="evidence" value="ECO:0007669"/>
    <property type="project" value="TreeGrafter"/>
</dbReference>
<feature type="transmembrane region" description="Helical" evidence="8">
    <location>
        <begin position="124"/>
        <end position="148"/>
    </location>
</feature>
<evidence type="ECO:0000256" key="6">
    <source>
        <dbReference type="ARBA" id="ARBA00022989"/>
    </source>
</evidence>
<dbReference type="InterPro" id="IPR051629">
    <property type="entry name" value="Sulfite_efflux_TDT"/>
</dbReference>
<dbReference type="AlphaFoldDB" id="A0AAW0GSV4"/>
<feature type="transmembrane region" description="Helical" evidence="8">
    <location>
        <begin position="344"/>
        <end position="366"/>
    </location>
</feature>
<dbReference type="Proteomes" id="UP001385951">
    <property type="component" value="Unassembled WGS sequence"/>
</dbReference>
<comment type="subcellular location">
    <subcellularLocation>
        <location evidence="1">Cell membrane</location>
        <topology evidence="1">Multi-pass membrane protein</topology>
    </subcellularLocation>
</comment>
<evidence type="ECO:0008006" key="11">
    <source>
        <dbReference type="Google" id="ProtNLM"/>
    </source>
</evidence>
<evidence type="ECO:0000256" key="8">
    <source>
        <dbReference type="SAM" id="Phobius"/>
    </source>
</evidence>